<sequence length="87" mass="10050">MLELKRAKEEISDEVVLNQQRDFRINALKDVLMEKLDQVRALDNEIKLIKAKRQALLEIGDLINQEMSRLLEEWSQGGSNDANDKIA</sequence>
<name>A0A2L2XJK8_9FIRM</name>
<reference evidence="3" key="1">
    <citation type="submission" date="2018-02" db="EMBL/GenBank/DDBJ databases">
        <title>Genome sequence of Desulfocucumis palustris strain NAW-5.</title>
        <authorList>
            <person name="Watanabe M."/>
            <person name="Kojima H."/>
            <person name="Fukui M."/>
        </authorList>
    </citation>
    <scope>NUCLEOTIDE SEQUENCE [LARGE SCALE GENOMIC DNA]</scope>
    <source>
        <strain evidence="3">NAW-5</strain>
    </source>
</reference>
<keyword evidence="1" id="KW-0175">Coiled coil</keyword>
<feature type="coiled-coil region" evidence="1">
    <location>
        <begin position="25"/>
        <end position="52"/>
    </location>
</feature>
<proteinExistence type="predicted"/>
<keyword evidence="3" id="KW-1185">Reference proteome</keyword>
<accession>A0A2L2XJK8</accession>
<gene>
    <name evidence="2" type="ORF">DCCM_3223</name>
</gene>
<comment type="caution">
    <text evidence="2">The sequence shown here is derived from an EMBL/GenBank/DDBJ whole genome shotgun (WGS) entry which is preliminary data.</text>
</comment>
<dbReference type="EMBL" id="BFAV01000127">
    <property type="protein sequence ID" value="GBF34111.1"/>
    <property type="molecule type" value="Genomic_DNA"/>
</dbReference>
<dbReference type="RefSeq" id="WP_104372410.1">
    <property type="nucleotide sequence ID" value="NZ_BFAV01000127.1"/>
</dbReference>
<evidence type="ECO:0000256" key="1">
    <source>
        <dbReference type="SAM" id="Coils"/>
    </source>
</evidence>
<evidence type="ECO:0000313" key="3">
    <source>
        <dbReference type="Proteomes" id="UP000239549"/>
    </source>
</evidence>
<dbReference type="Proteomes" id="UP000239549">
    <property type="component" value="Unassembled WGS sequence"/>
</dbReference>
<evidence type="ECO:0000313" key="2">
    <source>
        <dbReference type="EMBL" id="GBF34111.1"/>
    </source>
</evidence>
<dbReference type="AlphaFoldDB" id="A0A2L2XJK8"/>
<protein>
    <submittedName>
        <fullName evidence="2">Uncharacterized protein</fullName>
    </submittedName>
</protein>
<dbReference type="OrthoDB" id="9903582at2"/>
<organism evidence="2 3">
    <name type="scientific">Desulfocucumis palustris</name>
    <dbReference type="NCBI Taxonomy" id="1898651"/>
    <lineage>
        <taxon>Bacteria</taxon>
        <taxon>Bacillati</taxon>
        <taxon>Bacillota</taxon>
        <taxon>Clostridia</taxon>
        <taxon>Eubacteriales</taxon>
        <taxon>Desulfocucumaceae</taxon>
        <taxon>Desulfocucumis</taxon>
    </lineage>
</organism>